<protein>
    <submittedName>
        <fullName evidence="8">2Fe-2S iron-sulfur cluster-binding protein</fullName>
    </submittedName>
</protein>
<evidence type="ECO:0000256" key="5">
    <source>
        <dbReference type="ARBA" id="ARBA00023014"/>
    </source>
</evidence>
<comment type="similarity">
    <text evidence="1">Belongs to the adrenodoxin/putidaredoxin family.</text>
</comment>
<dbReference type="Gene3D" id="3.10.20.30">
    <property type="match status" value="1"/>
</dbReference>
<dbReference type="PROSITE" id="PS00814">
    <property type="entry name" value="ADX"/>
    <property type="match status" value="1"/>
</dbReference>
<evidence type="ECO:0000256" key="4">
    <source>
        <dbReference type="ARBA" id="ARBA00023004"/>
    </source>
</evidence>
<dbReference type="PANTHER" id="PTHR23426:SF65">
    <property type="entry name" value="FERREDOXIN-2, MITOCHONDRIAL"/>
    <property type="match status" value="1"/>
</dbReference>
<keyword evidence="9" id="KW-1185">Reference proteome</keyword>
<keyword evidence="4" id="KW-0408">Iron</keyword>
<dbReference type="PRINTS" id="PR00355">
    <property type="entry name" value="ADRENODOXIN"/>
</dbReference>
<dbReference type="PROSITE" id="PS51085">
    <property type="entry name" value="2FE2S_FER_2"/>
    <property type="match status" value="1"/>
</dbReference>
<dbReference type="SUPFAM" id="SSF54292">
    <property type="entry name" value="2Fe-2S ferredoxin-like"/>
    <property type="match status" value="1"/>
</dbReference>
<dbReference type="CDD" id="cd00207">
    <property type="entry name" value="fer2"/>
    <property type="match status" value="1"/>
</dbReference>
<evidence type="ECO:0000259" key="7">
    <source>
        <dbReference type="PROSITE" id="PS51085"/>
    </source>
</evidence>
<dbReference type="InterPro" id="IPR036010">
    <property type="entry name" value="2Fe-2S_ferredoxin-like_sf"/>
</dbReference>
<dbReference type="Pfam" id="PF00111">
    <property type="entry name" value="Fer2"/>
    <property type="match status" value="1"/>
</dbReference>
<dbReference type="InterPro" id="IPR001055">
    <property type="entry name" value="Adrenodoxin-like"/>
</dbReference>
<evidence type="ECO:0000256" key="1">
    <source>
        <dbReference type="ARBA" id="ARBA00010914"/>
    </source>
</evidence>
<proteinExistence type="inferred from homology"/>
<dbReference type="PANTHER" id="PTHR23426">
    <property type="entry name" value="FERREDOXIN/ADRENODOXIN"/>
    <property type="match status" value="1"/>
</dbReference>
<evidence type="ECO:0000313" key="8">
    <source>
        <dbReference type="EMBL" id="MFD2238558.1"/>
    </source>
</evidence>
<gene>
    <name evidence="8" type="ORF">ACFSKQ_13970</name>
</gene>
<reference evidence="9" key="1">
    <citation type="journal article" date="2019" name="Int. J. Syst. Evol. Microbiol.">
        <title>The Global Catalogue of Microorganisms (GCM) 10K type strain sequencing project: providing services to taxonomists for standard genome sequencing and annotation.</title>
        <authorList>
            <consortium name="The Broad Institute Genomics Platform"/>
            <consortium name="The Broad Institute Genome Sequencing Center for Infectious Disease"/>
            <person name="Wu L."/>
            <person name="Ma J."/>
        </authorList>
    </citation>
    <scope>NUCLEOTIDE SEQUENCE [LARGE SCALE GENOMIC DNA]</scope>
    <source>
        <strain evidence="9">ZS-35-S2</strain>
    </source>
</reference>
<sequence length="106" mass="11591">MTTITFVTMDGARYPIEAPDGSTAMENAVRHDVPGIDADCGGACACATCHVYVAEDWREAVGEPAEMEEDMLDFAYDVRPNSRLSCQIRVRPELDGLVLNVPERQG</sequence>
<keyword evidence="5" id="KW-0411">Iron-sulfur</keyword>
<keyword evidence="2" id="KW-0001">2Fe-2S</keyword>
<evidence type="ECO:0000256" key="3">
    <source>
        <dbReference type="ARBA" id="ARBA00022723"/>
    </source>
</evidence>
<feature type="domain" description="2Fe-2S ferredoxin-type" evidence="7">
    <location>
        <begin position="2"/>
        <end position="105"/>
    </location>
</feature>
<organism evidence="8 9">
    <name type="scientific">Aureimonas populi</name>
    <dbReference type="NCBI Taxonomy" id="1701758"/>
    <lineage>
        <taxon>Bacteria</taxon>
        <taxon>Pseudomonadati</taxon>
        <taxon>Pseudomonadota</taxon>
        <taxon>Alphaproteobacteria</taxon>
        <taxon>Hyphomicrobiales</taxon>
        <taxon>Aurantimonadaceae</taxon>
        <taxon>Aureimonas</taxon>
    </lineage>
</organism>
<evidence type="ECO:0000313" key="9">
    <source>
        <dbReference type="Proteomes" id="UP001597371"/>
    </source>
</evidence>
<dbReference type="RefSeq" id="WP_209736571.1">
    <property type="nucleotide sequence ID" value="NZ_CP072611.1"/>
</dbReference>
<dbReference type="EMBL" id="JBHUIJ010000019">
    <property type="protein sequence ID" value="MFD2238558.1"/>
    <property type="molecule type" value="Genomic_DNA"/>
</dbReference>
<name>A0ABW5CRT6_9HYPH</name>
<keyword evidence="3" id="KW-0479">Metal-binding</keyword>
<dbReference type="InterPro" id="IPR001041">
    <property type="entry name" value="2Fe-2S_ferredoxin-type"/>
</dbReference>
<evidence type="ECO:0000256" key="6">
    <source>
        <dbReference type="ARBA" id="ARBA00034078"/>
    </source>
</evidence>
<dbReference type="InterPro" id="IPR018298">
    <property type="entry name" value="Adrenodoxin_Fe-S_BS"/>
</dbReference>
<comment type="caution">
    <text evidence="8">The sequence shown here is derived from an EMBL/GenBank/DDBJ whole genome shotgun (WGS) entry which is preliminary data.</text>
</comment>
<dbReference type="InterPro" id="IPR012675">
    <property type="entry name" value="Beta-grasp_dom_sf"/>
</dbReference>
<evidence type="ECO:0000256" key="2">
    <source>
        <dbReference type="ARBA" id="ARBA00022714"/>
    </source>
</evidence>
<accession>A0ABW5CRT6</accession>
<dbReference type="Proteomes" id="UP001597371">
    <property type="component" value="Unassembled WGS sequence"/>
</dbReference>
<comment type="cofactor">
    <cofactor evidence="6">
        <name>[2Fe-2S] cluster</name>
        <dbReference type="ChEBI" id="CHEBI:190135"/>
    </cofactor>
</comment>